<dbReference type="InterPro" id="IPR009579">
    <property type="entry name" value="DUF1192"/>
</dbReference>
<name>A0A940YIR5_9BURK</name>
<sequence>MTDPTPDWLDTALQRHALPPPVPGALLARVQASLAQARQPLSVAELQHRQAALEAELARARAQLRQRRWRGSAQVLGAAVAVSFASGALAAWTLPWWQPWLDQPPDTVLPLIALALGVASAAVAARAHWGRGWL</sequence>
<organism evidence="2 3">
    <name type="scientific">Ideonella aquatica</name>
    <dbReference type="NCBI Taxonomy" id="2824119"/>
    <lineage>
        <taxon>Bacteria</taxon>
        <taxon>Pseudomonadati</taxon>
        <taxon>Pseudomonadota</taxon>
        <taxon>Betaproteobacteria</taxon>
        <taxon>Burkholderiales</taxon>
        <taxon>Sphaerotilaceae</taxon>
        <taxon>Ideonella</taxon>
    </lineage>
</organism>
<proteinExistence type="predicted"/>
<comment type="caution">
    <text evidence="2">The sequence shown here is derived from an EMBL/GenBank/DDBJ whole genome shotgun (WGS) entry which is preliminary data.</text>
</comment>
<dbReference type="Proteomes" id="UP000678374">
    <property type="component" value="Unassembled WGS sequence"/>
</dbReference>
<feature type="transmembrane region" description="Helical" evidence="1">
    <location>
        <begin position="75"/>
        <end position="97"/>
    </location>
</feature>
<keyword evidence="1" id="KW-1133">Transmembrane helix</keyword>
<accession>A0A940YIR5</accession>
<dbReference type="Pfam" id="PF06698">
    <property type="entry name" value="DUF1192"/>
    <property type="match status" value="1"/>
</dbReference>
<dbReference type="AlphaFoldDB" id="A0A940YIR5"/>
<evidence type="ECO:0000313" key="2">
    <source>
        <dbReference type="EMBL" id="MBQ0960234.1"/>
    </source>
</evidence>
<evidence type="ECO:0000313" key="3">
    <source>
        <dbReference type="Proteomes" id="UP000678374"/>
    </source>
</evidence>
<protein>
    <submittedName>
        <fullName evidence="2">DUF1192 family protein</fullName>
    </submittedName>
</protein>
<reference evidence="2" key="1">
    <citation type="submission" date="2021-04" db="EMBL/GenBank/DDBJ databases">
        <title>The genome sequence of Ideonella sp. 4Y11.</title>
        <authorList>
            <person name="Liu Y."/>
        </authorList>
    </citation>
    <scope>NUCLEOTIDE SEQUENCE</scope>
    <source>
        <strain evidence="2">4Y11</strain>
    </source>
</reference>
<dbReference type="EMBL" id="JAGQDE010000013">
    <property type="protein sequence ID" value="MBQ0960234.1"/>
    <property type="molecule type" value="Genomic_DNA"/>
</dbReference>
<feature type="transmembrane region" description="Helical" evidence="1">
    <location>
        <begin position="109"/>
        <end position="129"/>
    </location>
</feature>
<keyword evidence="1" id="KW-0472">Membrane</keyword>
<gene>
    <name evidence="2" type="ORF">KAK06_14865</name>
</gene>
<keyword evidence="1" id="KW-0812">Transmembrane</keyword>
<keyword evidence="3" id="KW-1185">Reference proteome</keyword>
<dbReference type="RefSeq" id="WP_210802912.1">
    <property type="nucleotide sequence ID" value="NZ_JAGQDE010000013.1"/>
</dbReference>
<evidence type="ECO:0000256" key="1">
    <source>
        <dbReference type="SAM" id="Phobius"/>
    </source>
</evidence>